<comment type="caution">
    <text evidence="6">The sequence shown here is derived from an EMBL/GenBank/DDBJ whole genome shotgun (WGS) entry which is preliminary data.</text>
</comment>
<evidence type="ECO:0000256" key="1">
    <source>
        <dbReference type="ARBA" id="ARBA00022723"/>
    </source>
</evidence>
<dbReference type="Proteomes" id="UP000712157">
    <property type="component" value="Unassembled WGS sequence"/>
</dbReference>
<dbReference type="Pfam" id="PF00107">
    <property type="entry name" value="ADH_zinc_N"/>
    <property type="match status" value="1"/>
</dbReference>
<dbReference type="GO" id="GO:0008270">
    <property type="term" value="F:zinc ion binding"/>
    <property type="evidence" value="ECO:0007669"/>
    <property type="project" value="InterPro"/>
</dbReference>
<gene>
    <name evidence="6" type="ORF">KTH89_21655</name>
</gene>
<reference evidence="6" key="1">
    <citation type="submission" date="2021-06" db="EMBL/GenBank/DDBJ databases">
        <title>Description of novel taxa of the family Lachnospiraceae.</title>
        <authorList>
            <person name="Chaplin A.V."/>
            <person name="Sokolova S.R."/>
            <person name="Pikina A.P."/>
            <person name="Korzhanova M."/>
            <person name="Belova V."/>
            <person name="Korostin D."/>
            <person name="Efimov B.A."/>
        </authorList>
    </citation>
    <scope>NUCLEOTIDE SEQUENCE</scope>
    <source>
        <strain evidence="6">ASD5720</strain>
    </source>
</reference>
<keyword evidence="7" id="KW-1185">Reference proteome</keyword>
<dbReference type="CDD" id="cd08236">
    <property type="entry name" value="sugar_DH"/>
    <property type="match status" value="1"/>
</dbReference>
<dbReference type="GO" id="GO:0016491">
    <property type="term" value="F:oxidoreductase activity"/>
    <property type="evidence" value="ECO:0007669"/>
    <property type="project" value="UniProtKB-KW"/>
</dbReference>
<name>A0A949K1E2_9FIRM</name>
<dbReference type="SUPFAM" id="SSF50129">
    <property type="entry name" value="GroES-like"/>
    <property type="match status" value="1"/>
</dbReference>
<evidence type="ECO:0000313" key="7">
    <source>
        <dbReference type="Proteomes" id="UP000712157"/>
    </source>
</evidence>
<keyword evidence="1 4" id="KW-0479">Metal-binding</keyword>
<dbReference type="SMART" id="SM00829">
    <property type="entry name" value="PKS_ER"/>
    <property type="match status" value="1"/>
</dbReference>
<dbReference type="SUPFAM" id="SSF51735">
    <property type="entry name" value="NAD(P)-binding Rossmann-fold domains"/>
    <property type="match status" value="1"/>
</dbReference>
<dbReference type="Gene3D" id="3.40.50.720">
    <property type="entry name" value="NAD(P)-binding Rossmann-like Domain"/>
    <property type="match status" value="1"/>
</dbReference>
<feature type="domain" description="Enoyl reductase (ER)" evidence="5">
    <location>
        <begin position="7"/>
        <end position="338"/>
    </location>
</feature>
<evidence type="ECO:0000256" key="3">
    <source>
        <dbReference type="ARBA" id="ARBA00023002"/>
    </source>
</evidence>
<dbReference type="InterPro" id="IPR036291">
    <property type="entry name" value="NAD(P)-bd_dom_sf"/>
</dbReference>
<comment type="cofactor">
    <cofactor evidence="4">
        <name>Zn(2+)</name>
        <dbReference type="ChEBI" id="CHEBI:29105"/>
    </cofactor>
</comment>
<accession>A0A949K1E2</accession>
<dbReference type="InterPro" id="IPR002328">
    <property type="entry name" value="ADH_Zn_CS"/>
</dbReference>
<comment type="similarity">
    <text evidence="4">Belongs to the zinc-containing alcohol dehydrogenase family.</text>
</comment>
<dbReference type="AlphaFoldDB" id="A0A949K1E2"/>
<evidence type="ECO:0000313" key="6">
    <source>
        <dbReference type="EMBL" id="MBU9739148.1"/>
    </source>
</evidence>
<dbReference type="InterPro" id="IPR013149">
    <property type="entry name" value="ADH-like_C"/>
</dbReference>
<dbReference type="PANTHER" id="PTHR43401">
    <property type="entry name" value="L-THREONINE 3-DEHYDROGENASE"/>
    <property type="match status" value="1"/>
</dbReference>
<dbReference type="InterPro" id="IPR050129">
    <property type="entry name" value="Zn_alcohol_dh"/>
</dbReference>
<evidence type="ECO:0000256" key="2">
    <source>
        <dbReference type="ARBA" id="ARBA00022833"/>
    </source>
</evidence>
<keyword evidence="3" id="KW-0560">Oxidoreductase</keyword>
<proteinExistence type="inferred from homology"/>
<dbReference type="EMBL" id="JAHQCW010000051">
    <property type="protein sequence ID" value="MBU9739148.1"/>
    <property type="molecule type" value="Genomic_DNA"/>
</dbReference>
<sequence>MRAIQMTEVKHLQLIETAKPAPGSDEVLLKIMAVGICGSDIPRILQFGSHVLPIIPGHEFAGEIVEIGSEVNGWEIGDRACAAPLLPCHECEWCKKGEYSLCEKYKYYGSRNDGAFAEYLAVKAENLVKLSQDTPFDWGATVDPAANAIHAFLRGDVTPEDSVCVFGLGAIGLFAIQYAKALGIKTIVAVDIDDSKLENAVECGATFTVNSLKNDAVKAVLDHTNGKGVTVSFDMSGAPVAQHNAILVTGKMGRVVFLGISHKGLELSEQAVDNILRYQLAIKGSWNSFSNPFPGKEWTEAARLMGEKKLNPDLLISHKLLLEDVPDTFKKIDEKSIVFNKIMFYPNGFLK</sequence>
<dbReference type="InterPro" id="IPR011032">
    <property type="entry name" value="GroES-like_sf"/>
</dbReference>
<dbReference type="PROSITE" id="PS00059">
    <property type="entry name" value="ADH_ZINC"/>
    <property type="match status" value="1"/>
</dbReference>
<dbReference type="InterPro" id="IPR013154">
    <property type="entry name" value="ADH-like_N"/>
</dbReference>
<evidence type="ECO:0000259" key="5">
    <source>
        <dbReference type="SMART" id="SM00829"/>
    </source>
</evidence>
<evidence type="ECO:0000256" key="4">
    <source>
        <dbReference type="RuleBase" id="RU361277"/>
    </source>
</evidence>
<protein>
    <submittedName>
        <fullName evidence="6">Galactitol-1-phosphate 5-dehydrogenase</fullName>
    </submittedName>
</protein>
<keyword evidence="2 4" id="KW-0862">Zinc</keyword>
<dbReference type="Pfam" id="PF08240">
    <property type="entry name" value="ADH_N"/>
    <property type="match status" value="1"/>
</dbReference>
<organism evidence="6 7">
    <name type="scientific">Diplocloster agilis</name>
    <dbReference type="NCBI Taxonomy" id="2850323"/>
    <lineage>
        <taxon>Bacteria</taxon>
        <taxon>Bacillati</taxon>
        <taxon>Bacillota</taxon>
        <taxon>Clostridia</taxon>
        <taxon>Lachnospirales</taxon>
        <taxon>Lachnospiraceae</taxon>
        <taxon>Diplocloster</taxon>
    </lineage>
</organism>
<dbReference type="PANTHER" id="PTHR43401:SF2">
    <property type="entry name" value="L-THREONINE 3-DEHYDROGENASE"/>
    <property type="match status" value="1"/>
</dbReference>
<dbReference type="InterPro" id="IPR020843">
    <property type="entry name" value="ER"/>
</dbReference>
<dbReference type="RefSeq" id="WP_158347050.1">
    <property type="nucleotide sequence ID" value="NZ_JAHQCW010000051.1"/>
</dbReference>
<dbReference type="Gene3D" id="3.90.180.10">
    <property type="entry name" value="Medium-chain alcohol dehydrogenases, catalytic domain"/>
    <property type="match status" value="1"/>
</dbReference>